<feature type="region of interest" description="Disordered" evidence="6">
    <location>
        <begin position="166"/>
        <end position="189"/>
    </location>
</feature>
<keyword evidence="7" id="KW-1133">Transmembrane helix</keyword>
<keyword evidence="5" id="KW-0325">Glycoprotein</keyword>
<protein>
    <recommendedName>
        <fullName evidence="8">Glycosyltransferase 61 catalytic domain-containing protein</fullName>
    </recommendedName>
</protein>
<dbReference type="PANTHER" id="PTHR20961">
    <property type="entry name" value="GLYCOSYLTRANSFERASE"/>
    <property type="match status" value="1"/>
</dbReference>
<feature type="domain" description="Glycosyltransferase 61 catalytic" evidence="8">
    <location>
        <begin position="451"/>
        <end position="549"/>
    </location>
</feature>
<name>A0A8J5KHT3_ZINOF</name>
<comment type="pathway">
    <text evidence="2">Glycan metabolism.</text>
</comment>
<dbReference type="GO" id="GO:0000139">
    <property type="term" value="C:Golgi membrane"/>
    <property type="evidence" value="ECO:0007669"/>
    <property type="project" value="UniProtKB-SubCell"/>
</dbReference>
<accession>A0A8J5KHT3</accession>
<dbReference type="EMBL" id="JACMSC010000017">
    <property type="protein sequence ID" value="KAG6480357.1"/>
    <property type="molecule type" value="Genomic_DNA"/>
</dbReference>
<evidence type="ECO:0000259" key="8">
    <source>
        <dbReference type="Pfam" id="PF04577"/>
    </source>
</evidence>
<evidence type="ECO:0000256" key="6">
    <source>
        <dbReference type="SAM" id="MobiDB-lite"/>
    </source>
</evidence>
<dbReference type="AlphaFoldDB" id="A0A8J5KHT3"/>
<dbReference type="GO" id="GO:0016763">
    <property type="term" value="F:pentosyltransferase activity"/>
    <property type="evidence" value="ECO:0007669"/>
    <property type="project" value="UniProtKB-ARBA"/>
</dbReference>
<comment type="subcellular location">
    <subcellularLocation>
        <location evidence="1">Golgi apparatus membrane</location>
        <topology evidence="1">Single-pass type II membrane protein</topology>
    </subcellularLocation>
</comment>
<evidence type="ECO:0000256" key="5">
    <source>
        <dbReference type="ARBA" id="ARBA00023180"/>
    </source>
</evidence>
<keyword evidence="10" id="KW-1185">Reference proteome</keyword>
<keyword evidence="7" id="KW-0812">Transmembrane</keyword>
<dbReference type="InterPro" id="IPR007657">
    <property type="entry name" value="Glycosyltransferase_61"/>
</dbReference>
<proteinExistence type="predicted"/>
<reference evidence="9 10" key="1">
    <citation type="submission" date="2020-08" db="EMBL/GenBank/DDBJ databases">
        <title>Plant Genome Project.</title>
        <authorList>
            <person name="Zhang R.-G."/>
        </authorList>
    </citation>
    <scope>NUCLEOTIDE SEQUENCE [LARGE SCALE GENOMIC DNA]</scope>
    <source>
        <tissue evidence="9">Rhizome</tissue>
    </source>
</reference>
<organism evidence="9 10">
    <name type="scientific">Zingiber officinale</name>
    <name type="common">Ginger</name>
    <name type="synonym">Amomum zingiber</name>
    <dbReference type="NCBI Taxonomy" id="94328"/>
    <lineage>
        <taxon>Eukaryota</taxon>
        <taxon>Viridiplantae</taxon>
        <taxon>Streptophyta</taxon>
        <taxon>Embryophyta</taxon>
        <taxon>Tracheophyta</taxon>
        <taxon>Spermatophyta</taxon>
        <taxon>Magnoliopsida</taxon>
        <taxon>Liliopsida</taxon>
        <taxon>Zingiberales</taxon>
        <taxon>Zingiberaceae</taxon>
        <taxon>Zingiber</taxon>
    </lineage>
</organism>
<dbReference type="Pfam" id="PF04577">
    <property type="entry name" value="Glyco_transf_61"/>
    <property type="match status" value="1"/>
</dbReference>
<evidence type="ECO:0000256" key="4">
    <source>
        <dbReference type="ARBA" id="ARBA00022679"/>
    </source>
</evidence>
<gene>
    <name evidence="9" type="ORF">ZIOFF_063857</name>
</gene>
<feature type="compositionally biased region" description="Polar residues" evidence="6">
    <location>
        <begin position="174"/>
        <end position="189"/>
    </location>
</feature>
<evidence type="ECO:0000256" key="2">
    <source>
        <dbReference type="ARBA" id="ARBA00004881"/>
    </source>
</evidence>
<keyword evidence="3" id="KW-0328">Glycosyltransferase</keyword>
<dbReference type="InterPro" id="IPR049625">
    <property type="entry name" value="Glyco_transf_61_cat"/>
</dbReference>
<evidence type="ECO:0000256" key="1">
    <source>
        <dbReference type="ARBA" id="ARBA00004323"/>
    </source>
</evidence>
<dbReference type="Proteomes" id="UP000734854">
    <property type="component" value="Unassembled WGS sequence"/>
</dbReference>
<evidence type="ECO:0000313" key="9">
    <source>
        <dbReference type="EMBL" id="KAG6480357.1"/>
    </source>
</evidence>
<feature type="transmembrane region" description="Helical" evidence="7">
    <location>
        <begin position="57"/>
        <end position="79"/>
    </location>
</feature>
<keyword evidence="7" id="KW-0472">Membrane</keyword>
<dbReference type="PANTHER" id="PTHR20961:SF144">
    <property type="entry name" value="OS01G0119100 PROTEIN"/>
    <property type="match status" value="1"/>
</dbReference>
<sequence>MEGDEEEDEDETLTGEALQTPPVFCRVPQLDLRRRRQLLGYSLQQIAMKKRMEASKLALRLLLGVSLAALTCFLAVSVFSGDFEFSISAPPPPPPFVHGESDELGRLLSFCLLRYVQSTNNCLCSTELGPIHRYQVRIRSKCSSEKQFLAVFFNLCRFTGGGDDREGTAGGSTQGVATAAQSGESPSSSIDLIMERRKGEDGGGGDREVVNPGAVSVFQSNQKSTSAKGNATNQQLGESLIPIDCRKRTGKGLEQKRKERKGIGEESICDFSDWRSDVCEMAGDVRIHGNSSAVVVVGSEAEEEAWRIKPYARKFDKSAMQHIKEVTVRSAGAGAVVQACTVNQTSVPALVFAIGGYAGNYYHDYTDVLIPLFITARQFDGDVQFVISTSKFWWVDKYKPILKQLSRHEIVYLDGDGEVRCHRRVIVGLRSHKPMSIDPARTPGGYSMLDFTKLMRVAYGLERDRPARRAAEPPRLLLIPRKGSRRFTNLEEVVSAAEAAGFEVVLAEAATTTRLAEFVRVVNSCDAMVGVHGAGLTNFVYLPTGAAVVQIIPFGNLEKISRSCFMNSSEDAGLRYLDYSIGPAESSLSAQYPRDDPVFTDPKSIHRLGWKKMGEVYLDHQDVKIDVGRFRPLLLQAREHLRRYTIEV</sequence>
<evidence type="ECO:0000313" key="10">
    <source>
        <dbReference type="Proteomes" id="UP000734854"/>
    </source>
</evidence>
<keyword evidence="4" id="KW-0808">Transferase</keyword>
<evidence type="ECO:0000256" key="3">
    <source>
        <dbReference type="ARBA" id="ARBA00022676"/>
    </source>
</evidence>
<evidence type="ECO:0000256" key="7">
    <source>
        <dbReference type="SAM" id="Phobius"/>
    </source>
</evidence>
<comment type="caution">
    <text evidence="9">The sequence shown here is derived from an EMBL/GenBank/DDBJ whole genome shotgun (WGS) entry which is preliminary data.</text>
</comment>